<dbReference type="EMBL" id="BK016045">
    <property type="protein sequence ID" value="DAF91153.1"/>
    <property type="molecule type" value="Genomic_DNA"/>
</dbReference>
<protein>
    <submittedName>
        <fullName evidence="2">Uncharacterized protein</fullName>
    </submittedName>
</protein>
<feature type="region of interest" description="Disordered" evidence="1">
    <location>
        <begin position="1"/>
        <end position="27"/>
    </location>
</feature>
<evidence type="ECO:0000313" key="2">
    <source>
        <dbReference type="EMBL" id="DAF91153.1"/>
    </source>
</evidence>
<name>A0A8S5U9J9_9CAUD</name>
<reference evidence="2" key="1">
    <citation type="journal article" date="2021" name="Proc. Natl. Acad. Sci. U.S.A.">
        <title>A Catalog of Tens of Thousands of Viruses from Human Metagenomes Reveals Hidden Associations with Chronic Diseases.</title>
        <authorList>
            <person name="Tisza M.J."/>
            <person name="Buck C.B."/>
        </authorList>
    </citation>
    <scope>NUCLEOTIDE SEQUENCE</scope>
    <source>
        <strain evidence="2">CtKNZ79</strain>
    </source>
</reference>
<proteinExistence type="predicted"/>
<organism evidence="2">
    <name type="scientific">Siphoviridae sp. ctKNZ79</name>
    <dbReference type="NCBI Taxonomy" id="2825440"/>
    <lineage>
        <taxon>Viruses</taxon>
        <taxon>Duplodnaviria</taxon>
        <taxon>Heunggongvirae</taxon>
        <taxon>Uroviricota</taxon>
        <taxon>Caudoviricetes</taxon>
    </lineage>
</organism>
<evidence type="ECO:0000256" key="1">
    <source>
        <dbReference type="SAM" id="MobiDB-lite"/>
    </source>
</evidence>
<accession>A0A8S5U9J9</accession>
<sequence>MGKAEEKCRRKCREEKQEKRDRKERIMGKRTEETFTVQVTVENVRTGAAQTTKFCGGTDGMLEVTETKVNGGCTSAMKILREVLGERENQTTIKARSLGAGEEFGVWYEVAKKTKEESLCRDGAGNYHLITTERAGGSEEGLQVVQKRSRELMSEDDARYWALENLRMEEYEKVFPNE</sequence>